<evidence type="ECO:0000256" key="5">
    <source>
        <dbReference type="ARBA" id="ARBA00022989"/>
    </source>
</evidence>
<feature type="transmembrane region" description="Helical" evidence="14">
    <location>
        <begin position="130"/>
        <end position="147"/>
    </location>
</feature>
<dbReference type="GO" id="GO:0015149">
    <property type="term" value="F:hexose transmembrane transporter activity"/>
    <property type="evidence" value="ECO:0007669"/>
    <property type="project" value="TreeGrafter"/>
</dbReference>
<keyword evidence="6 14" id="KW-0472">Membrane</keyword>
<dbReference type="PROSITE" id="PS00216">
    <property type="entry name" value="SUGAR_TRANSPORT_1"/>
    <property type="match status" value="1"/>
</dbReference>
<comment type="catalytic activity">
    <reaction evidence="7">
        <text>D-galactose(in) = D-galactose(out)</text>
        <dbReference type="Rhea" id="RHEA:34915"/>
        <dbReference type="ChEBI" id="CHEBI:4139"/>
    </reaction>
    <physiologicalReaction direction="right-to-left" evidence="7">
        <dbReference type="Rhea" id="RHEA:34917"/>
    </physiologicalReaction>
</comment>
<sequence length="519" mass="56208">MTLSISGDDHAQPAYALALTPLTRTASIVHEPTEDPYKTLRVNRLVYTSAILAYLQVIQFGWGLSQVNLGKFNNQADCDARPVVEGTCLMFPGHSKTEWLFVVNSWVVGGMIGGLSSGFFSDRFGRKRTLVTNGAIMIVGAIIQAAAPSLPVFSVGRFIAGLAAGGGIAMSNGYVNEVSPPHLRALLGSGYGVGVASGVLLVSIAFFFADTSTGWRYMGGFPIIIGAVVLIFGPNHMVESPAWLLLHDKHEEAERVLARLYGEENVDRALTWITTKPAPQRSTSLLQATEEALQEPVHSTEKGTVKYVSPIKALFSKQYLRHTVLAMHIAMQVQLTGINAVFFYSSTLFRTAGVTDGRIASLVVSLCYISPVLFIAFFTRRFGNRNVILSGLTLMLIAAVGLTLALSFHVSALAIFFIGLYSASFSGSVGAISYPTGVGVFPDALRATGTSVMMLVNWCGTLTIGLGYPYVSTALDELAFLPFVGFILYFMIFMSFLLPNTTGKTNEEIQDMFRRKVIR</sequence>
<comment type="catalytic activity">
    <reaction evidence="11">
        <text>D-glucosamine(out) = D-glucosamine(in)</text>
        <dbReference type="Rhea" id="RHEA:78423"/>
        <dbReference type="ChEBI" id="CHEBI:58723"/>
    </reaction>
    <physiologicalReaction direction="left-to-right" evidence="11">
        <dbReference type="Rhea" id="RHEA:78424"/>
    </physiologicalReaction>
</comment>
<evidence type="ECO:0000313" key="16">
    <source>
        <dbReference type="EMBL" id="TMW69008.1"/>
    </source>
</evidence>
<evidence type="ECO:0000256" key="6">
    <source>
        <dbReference type="ARBA" id="ARBA00023136"/>
    </source>
</evidence>
<dbReference type="InterPro" id="IPR005828">
    <property type="entry name" value="MFS_sugar_transport-like"/>
</dbReference>
<dbReference type="InterPro" id="IPR003663">
    <property type="entry name" value="Sugar/inositol_transpt"/>
</dbReference>
<gene>
    <name evidence="16" type="ORF">Poli38472_001164</name>
</gene>
<feature type="transmembrane region" description="Helical" evidence="14">
    <location>
        <begin position="359"/>
        <end position="379"/>
    </location>
</feature>
<dbReference type="PROSITE" id="PS50850">
    <property type="entry name" value="MFS"/>
    <property type="match status" value="1"/>
</dbReference>
<feature type="transmembrane region" description="Helical" evidence="14">
    <location>
        <begin position="45"/>
        <end position="64"/>
    </location>
</feature>
<dbReference type="InterPro" id="IPR036259">
    <property type="entry name" value="MFS_trans_sf"/>
</dbReference>
<evidence type="ECO:0000256" key="3">
    <source>
        <dbReference type="ARBA" id="ARBA00022448"/>
    </source>
</evidence>
<evidence type="ECO:0000256" key="7">
    <source>
        <dbReference type="ARBA" id="ARBA00044637"/>
    </source>
</evidence>
<evidence type="ECO:0000256" key="4">
    <source>
        <dbReference type="ARBA" id="ARBA00022692"/>
    </source>
</evidence>
<feature type="transmembrane region" description="Helical" evidence="14">
    <location>
        <begin position="215"/>
        <end position="233"/>
    </location>
</feature>
<dbReference type="Pfam" id="PF00083">
    <property type="entry name" value="Sugar_tr"/>
    <property type="match status" value="1"/>
</dbReference>
<evidence type="ECO:0000256" key="1">
    <source>
        <dbReference type="ARBA" id="ARBA00004141"/>
    </source>
</evidence>
<comment type="catalytic activity">
    <reaction evidence="10">
        <text>D-mannose(out) = D-mannose(in)</text>
        <dbReference type="Rhea" id="RHEA:78391"/>
        <dbReference type="ChEBI" id="CHEBI:4208"/>
    </reaction>
    <physiologicalReaction direction="left-to-right" evidence="10">
        <dbReference type="Rhea" id="RHEA:78392"/>
    </physiologicalReaction>
</comment>
<dbReference type="PANTHER" id="PTHR23503:SF8">
    <property type="entry name" value="FACILITATED GLUCOSE TRANSPORTER PROTEIN 1"/>
    <property type="match status" value="1"/>
</dbReference>
<dbReference type="InterPro" id="IPR020846">
    <property type="entry name" value="MFS_dom"/>
</dbReference>
<keyword evidence="3" id="KW-0813">Transport</keyword>
<feature type="transmembrane region" description="Helical" evidence="14">
    <location>
        <begin position="412"/>
        <end position="432"/>
    </location>
</feature>
<keyword evidence="5 14" id="KW-1133">Transmembrane helix</keyword>
<dbReference type="SUPFAM" id="SSF103473">
    <property type="entry name" value="MFS general substrate transporter"/>
    <property type="match status" value="1"/>
</dbReference>
<comment type="catalytic activity">
    <reaction evidence="12">
        <text>D-fructose(out) = D-fructose(in)</text>
        <dbReference type="Rhea" id="RHEA:60372"/>
        <dbReference type="ChEBI" id="CHEBI:37721"/>
    </reaction>
    <physiologicalReaction direction="left-to-right" evidence="12">
        <dbReference type="Rhea" id="RHEA:60373"/>
    </physiologicalReaction>
</comment>
<reference evidence="16" key="1">
    <citation type="submission" date="2019-03" db="EMBL/GenBank/DDBJ databases">
        <title>Long read genome sequence of the mycoparasitic Pythium oligandrum ATCC 38472 isolated from sugarbeet rhizosphere.</title>
        <authorList>
            <person name="Gaulin E."/>
        </authorList>
    </citation>
    <scope>NUCLEOTIDE SEQUENCE</scope>
    <source>
        <strain evidence="16">ATCC 38472_TT</strain>
    </source>
</reference>
<keyword evidence="17" id="KW-1185">Reference proteome</keyword>
<dbReference type="PANTHER" id="PTHR23503">
    <property type="entry name" value="SOLUTE CARRIER FAMILY 2"/>
    <property type="match status" value="1"/>
</dbReference>
<dbReference type="AlphaFoldDB" id="A0A8K1CVH3"/>
<name>A0A8K1CVH3_PYTOL</name>
<dbReference type="Proteomes" id="UP000794436">
    <property type="component" value="Unassembled WGS sequence"/>
</dbReference>
<dbReference type="Gene3D" id="1.20.1250.20">
    <property type="entry name" value="MFS general substrate transporter like domains"/>
    <property type="match status" value="1"/>
</dbReference>
<comment type="subunit">
    <text evidence="2">Homodimer.</text>
</comment>
<feature type="transmembrane region" description="Helical" evidence="14">
    <location>
        <begin position="386"/>
        <end position="406"/>
    </location>
</feature>
<comment type="catalytic activity">
    <reaction evidence="8">
        <text>D-glucose(out) = D-glucose(in)</text>
        <dbReference type="Rhea" id="RHEA:60376"/>
        <dbReference type="ChEBI" id="CHEBI:4167"/>
    </reaction>
    <physiologicalReaction direction="left-to-right" evidence="8">
        <dbReference type="Rhea" id="RHEA:60377"/>
    </physiologicalReaction>
</comment>
<protein>
    <recommendedName>
        <fullName evidence="13">Hexose transporter 1</fullName>
    </recommendedName>
</protein>
<proteinExistence type="predicted"/>
<evidence type="ECO:0000256" key="8">
    <source>
        <dbReference type="ARBA" id="ARBA00044648"/>
    </source>
</evidence>
<dbReference type="InterPro" id="IPR045263">
    <property type="entry name" value="GLUT"/>
</dbReference>
<evidence type="ECO:0000256" key="9">
    <source>
        <dbReference type="ARBA" id="ARBA00044656"/>
    </source>
</evidence>
<dbReference type="PROSITE" id="PS00217">
    <property type="entry name" value="SUGAR_TRANSPORT_2"/>
    <property type="match status" value="1"/>
</dbReference>
<evidence type="ECO:0000259" key="15">
    <source>
        <dbReference type="PROSITE" id="PS50850"/>
    </source>
</evidence>
<dbReference type="GO" id="GO:0016020">
    <property type="term" value="C:membrane"/>
    <property type="evidence" value="ECO:0007669"/>
    <property type="project" value="UniProtKB-SubCell"/>
</dbReference>
<evidence type="ECO:0000256" key="2">
    <source>
        <dbReference type="ARBA" id="ARBA00011738"/>
    </source>
</evidence>
<dbReference type="InterPro" id="IPR005829">
    <property type="entry name" value="Sugar_transporter_CS"/>
</dbReference>
<dbReference type="PRINTS" id="PR00171">
    <property type="entry name" value="SUGRTRNSPORT"/>
</dbReference>
<feature type="transmembrane region" description="Helical" evidence="14">
    <location>
        <begin position="324"/>
        <end position="344"/>
    </location>
</feature>
<comment type="catalytic activity">
    <reaction evidence="9">
        <text>D-xylose(out) = D-xylose(in)</text>
        <dbReference type="Rhea" id="RHEA:78427"/>
        <dbReference type="ChEBI" id="CHEBI:53455"/>
    </reaction>
    <physiologicalReaction direction="left-to-right" evidence="9">
        <dbReference type="Rhea" id="RHEA:78428"/>
    </physiologicalReaction>
</comment>
<evidence type="ECO:0000256" key="10">
    <source>
        <dbReference type="ARBA" id="ARBA00044662"/>
    </source>
</evidence>
<feature type="transmembrane region" description="Helical" evidence="14">
    <location>
        <begin position="99"/>
        <end position="118"/>
    </location>
</feature>
<comment type="subcellular location">
    <subcellularLocation>
        <location evidence="1">Membrane</location>
        <topology evidence="1">Multi-pass membrane protein</topology>
    </subcellularLocation>
</comment>
<feature type="transmembrane region" description="Helical" evidence="14">
    <location>
        <begin position="186"/>
        <end position="209"/>
    </location>
</feature>
<evidence type="ECO:0000256" key="14">
    <source>
        <dbReference type="SAM" id="Phobius"/>
    </source>
</evidence>
<feature type="domain" description="Major facilitator superfamily (MFS) profile" evidence="15">
    <location>
        <begin position="49"/>
        <end position="502"/>
    </location>
</feature>
<keyword evidence="4 14" id="KW-0812">Transmembrane</keyword>
<feature type="transmembrane region" description="Helical" evidence="14">
    <location>
        <begin position="153"/>
        <end position="174"/>
    </location>
</feature>
<feature type="transmembrane region" description="Helical" evidence="14">
    <location>
        <begin position="478"/>
        <end position="498"/>
    </location>
</feature>
<accession>A0A8K1CVH3</accession>
<comment type="caution">
    <text evidence="16">The sequence shown here is derived from an EMBL/GenBank/DDBJ whole genome shotgun (WGS) entry which is preliminary data.</text>
</comment>
<evidence type="ECO:0000256" key="11">
    <source>
        <dbReference type="ARBA" id="ARBA00044668"/>
    </source>
</evidence>
<feature type="transmembrane region" description="Helical" evidence="14">
    <location>
        <begin position="444"/>
        <end position="466"/>
    </location>
</feature>
<evidence type="ECO:0000313" key="17">
    <source>
        <dbReference type="Proteomes" id="UP000794436"/>
    </source>
</evidence>
<dbReference type="OrthoDB" id="263957at2759"/>
<organism evidence="16 17">
    <name type="scientific">Pythium oligandrum</name>
    <name type="common">Mycoparasitic fungus</name>
    <dbReference type="NCBI Taxonomy" id="41045"/>
    <lineage>
        <taxon>Eukaryota</taxon>
        <taxon>Sar</taxon>
        <taxon>Stramenopiles</taxon>
        <taxon>Oomycota</taxon>
        <taxon>Peronosporomycetes</taxon>
        <taxon>Pythiales</taxon>
        <taxon>Pythiaceae</taxon>
        <taxon>Pythium</taxon>
    </lineage>
</organism>
<evidence type="ECO:0000256" key="13">
    <source>
        <dbReference type="ARBA" id="ARBA00044780"/>
    </source>
</evidence>
<evidence type="ECO:0000256" key="12">
    <source>
        <dbReference type="ARBA" id="ARBA00044710"/>
    </source>
</evidence>
<dbReference type="EMBL" id="SPLM01000001">
    <property type="protein sequence ID" value="TMW69008.1"/>
    <property type="molecule type" value="Genomic_DNA"/>
</dbReference>